<name>A0A9N9K5E4_9GLOM</name>
<dbReference type="EMBL" id="CAJVPY010049071">
    <property type="protein sequence ID" value="CAG8812649.1"/>
    <property type="molecule type" value="Genomic_DNA"/>
</dbReference>
<dbReference type="OrthoDB" id="2447250at2759"/>
<evidence type="ECO:0000313" key="1">
    <source>
        <dbReference type="EMBL" id="CAG8812649.1"/>
    </source>
</evidence>
<protein>
    <submittedName>
        <fullName evidence="1">3275_t:CDS:1</fullName>
    </submittedName>
</protein>
<sequence length="98" mass="10990">KDIKSPEVKMLWDNSTTVTEALKKASVVNAKHMIHQVLGLQNDFSEALSNTTQDTLQPFLKRKSNKKEMIIDAGNNLFYVSEHGKGSKNATNQNKESE</sequence>
<proteinExistence type="predicted"/>
<keyword evidence="2" id="KW-1185">Reference proteome</keyword>
<reference evidence="1" key="1">
    <citation type="submission" date="2021-06" db="EMBL/GenBank/DDBJ databases">
        <authorList>
            <person name="Kallberg Y."/>
            <person name="Tangrot J."/>
            <person name="Rosling A."/>
        </authorList>
    </citation>
    <scope>NUCLEOTIDE SEQUENCE</scope>
    <source>
        <strain evidence="1">MA453B</strain>
    </source>
</reference>
<evidence type="ECO:0000313" key="2">
    <source>
        <dbReference type="Proteomes" id="UP000789405"/>
    </source>
</evidence>
<dbReference type="AlphaFoldDB" id="A0A9N9K5E4"/>
<feature type="non-terminal residue" evidence="1">
    <location>
        <position position="1"/>
    </location>
</feature>
<feature type="non-terminal residue" evidence="1">
    <location>
        <position position="98"/>
    </location>
</feature>
<accession>A0A9N9K5E4</accession>
<organism evidence="1 2">
    <name type="scientific">Dentiscutata erythropus</name>
    <dbReference type="NCBI Taxonomy" id="1348616"/>
    <lineage>
        <taxon>Eukaryota</taxon>
        <taxon>Fungi</taxon>
        <taxon>Fungi incertae sedis</taxon>
        <taxon>Mucoromycota</taxon>
        <taxon>Glomeromycotina</taxon>
        <taxon>Glomeromycetes</taxon>
        <taxon>Diversisporales</taxon>
        <taxon>Gigasporaceae</taxon>
        <taxon>Dentiscutata</taxon>
    </lineage>
</organism>
<comment type="caution">
    <text evidence="1">The sequence shown here is derived from an EMBL/GenBank/DDBJ whole genome shotgun (WGS) entry which is preliminary data.</text>
</comment>
<dbReference type="Proteomes" id="UP000789405">
    <property type="component" value="Unassembled WGS sequence"/>
</dbReference>
<gene>
    <name evidence="1" type="ORF">DERYTH_LOCUS25669</name>
</gene>